<gene>
    <name evidence="2" type="ORF">F5878DRAFT_637076</name>
</gene>
<comment type="caution">
    <text evidence="2">The sequence shown here is derived from an EMBL/GenBank/DDBJ whole genome shotgun (WGS) entry which is preliminary data.</text>
</comment>
<reference evidence="2" key="1">
    <citation type="submission" date="2022-08" db="EMBL/GenBank/DDBJ databases">
        <authorList>
            <consortium name="DOE Joint Genome Institute"/>
            <person name="Min B."/>
            <person name="Riley R."/>
            <person name="Sierra-Patev S."/>
            <person name="Naranjo-Ortiz M."/>
            <person name="Looney B."/>
            <person name="Konkel Z."/>
            <person name="Slot J.C."/>
            <person name="Sakamoto Y."/>
            <person name="Steenwyk J.L."/>
            <person name="Rokas A."/>
            <person name="Carro J."/>
            <person name="Camarero S."/>
            <person name="Ferreira P."/>
            <person name="Molpeceres G."/>
            <person name="Ruiz-Duenas F.J."/>
            <person name="Serrano A."/>
            <person name="Henrissat B."/>
            <person name="Drula E."/>
            <person name="Hughes K.W."/>
            <person name="Mata J.L."/>
            <person name="Ishikawa N.K."/>
            <person name="Vargas-Isla R."/>
            <person name="Ushijima S."/>
            <person name="Smith C.A."/>
            <person name="Ahrendt S."/>
            <person name="Andreopoulos W."/>
            <person name="He G."/>
            <person name="Labutti K."/>
            <person name="Lipzen A."/>
            <person name="Ng V."/>
            <person name="Sandor L."/>
            <person name="Barry K."/>
            <person name="Martinez A.T."/>
            <person name="Xiao Y."/>
            <person name="Gibbons J.G."/>
            <person name="Terashima K."/>
            <person name="Hibbett D.S."/>
            <person name="Grigoriev I.V."/>
        </authorList>
    </citation>
    <scope>NUCLEOTIDE SEQUENCE</scope>
    <source>
        <strain evidence="2">TFB9207</strain>
    </source>
</reference>
<dbReference type="EMBL" id="MU805946">
    <property type="protein sequence ID" value="KAJ3844833.1"/>
    <property type="molecule type" value="Genomic_DNA"/>
</dbReference>
<dbReference type="Proteomes" id="UP001163846">
    <property type="component" value="Unassembled WGS sequence"/>
</dbReference>
<proteinExistence type="predicted"/>
<evidence type="ECO:0000313" key="3">
    <source>
        <dbReference type="Proteomes" id="UP001163846"/>
    </source>
</evidence>
<feature type="region of interest" description="Disordered" evidence="1">
    <location>
        <begin position="1"/>
        <end position="143"/>
    </location>
</feature>
<keyword evidence="3" id="KW-1185">Reference proteome</keyword>
<name>A0AA38PKX0_9AGAR</name>
<dbReference type="AlphaFoldDB" id="A0AA38PKX0"/>
<organism evidence="2 3">
    <name type="scientific">Lentinula raphanica</name>
    <dbReference type="NCBI Taxonomy" id="153919"/>
    <lineage>
        <taxon>Eukaryota</taxon>
        <taxon>Fungi</taxon>
        <taxon>Dikarya</taxon>
        <taxon>Basidiomycota</taxon>
        <taxon>Agaricomycotina</taxon>
        <taxon>Agaricomycetes</taxon>
        <taxon>Agaricomycetidae</taxon>
        <taxon>Agaricales</taxon>
        <taxon>Marasmiineae</taxon>
        <taxon>Omphalotaceae</taxon>
        <taxon>Lentinula</taxon>
    </lineage>
</organism>
<feature type="compositionally biased region" description="Polar residues" evidence="1">
    <location>
        <begin position="62"/>
        <end position="74"/>
    </location>
</feature>
<evidence type="ECO:0000313" key="2">
    <source>
        <dbReference type="EMBL" id="KAJ3844833.1"/>
    </source>
</evidence>
<protein>
    <submittedName>
        <fullName evidence="2">Uncharacterized protein</fullName>
    </submittedName>
</protein>
<accession>A0AA38PKX0</accession>
<sequence length="401" mass="43518">MPSPDRLEDGDGNNVDVLVPDPASHQSKRRRIDTPIPSRETADFSQTPSVDIHTIPRIDTQAPLNPSETPSDQSPLGMLPNHVYDSGTPEKAAVPSELPAIQSSPELSPAHVSESGKPETAAVLPSSTPVSIQETSTEANNNFLPQPDVRFDILNPSIILRTNFCFLPLLFQPVQSTAASIYTSSSPNDLSLKNQSQDVDLKPPDCTDHADEVLQPVQSHQSSTNGSVIGMPGDESHETQHTKTAQDIVDVPTQPLSQIPGIWGLQLSLGKPGIVDFTLNLDLEKIQKSIPEHRELALHLLCLPLDLLISAANNPSADLSKGWMMLHAWPPQGSLLLEINHGEPHGQTWYPEDMAPGSDPLDITKVVQQGQNRLRCIQLTSLQHVFAVHASTVPIDPESDT</sequence>
<evidence type="ECO:0000256" key="1">
    <source>
        <dbReference type="SAM" id="MobiDB-lite"/>
    </source>
</evidence>
<feature type="compositionally biased region" description="Polar residues" evidence="1">
    <location>
        <begin position="125"/>
        <end position="143"/>
    </location>
</feature>